<dbReference type="AlphaFoldDB" id="A0A561W8Y7"/>
<keyword evidence="1" id="KW-0472">Membrane</keyword>
<feature type="transmembrane region" description="Helical" evidence="1">
    <location>
        <begin position="104"/>
        <end position="124"/>
    </location>
</feature>
<feature type="transmembrane region" description="Helical" evidence="1">
    <location>
        <begin position="278"/>
        <end position="299"/>
    </location>
</feature>
<gene>
    <name evidence="2" type="ORF">FHU34_115734</name>
</gene>
<dbReference type="EMBL" id="VIWZ01000001">
    <property type="protein sequence ID" value="TWG20332.1"/>
    <property type="molecule type" value="Genomic_DNA"/>
</dbReference>
<evidence type="ECO:0000313" key="2">
    <source>
        <dbReference type="EMBL" id="TWG20332.1"/>
    </source>
</evidence>
<feature type="transmembrane region" description="Helical" evidence="1">
    <location>
        <begin position="12"/>
        <end position="31"/>
    </location>
</feature>
<accession>A0A561W8Y7</accession>
<feature type="transmembrane region" description="Helical" evidence="1">
    <location>
        <begin position="136"/>
        <end position="155"/>
    </location>
</feature>
<keyword evidence="1" id="KW-0812">Transmembrane</keyword>
<organism evidence="2 3">
    <name type="scientific">Micromonospora taraxaci</name>
    <dbReference type="NCBI Taxonomy" id="1316803"/>
    <lineage>
        <taxon>Bacteria</taxon>
        <taxon>Bacillati</taxon>
        <taxon>Actinomycetota</taxon>
        <taxon>Actinomycetes</taxon>
        <taxon>Micromonosporales</taxon>
        <taxon>Micromonosporaceae</taxon>
        <taxon>Micromonospora</taxon>
    </lineage>
</organism>
<feature type="transmembrane region" description="Helical" evidence="1">
    <location>
        <begin position="363"/>
        <end position="380"/>
    </location>
</feature>
<dbReference type="GeneID" id="300131177"/>
<feature type="transmembrane region" description="Helical" evidence="1">
    <location>
        <begin position="43"/>
        <end position="63"/>
    </location>
</feature>
<feature type="transmembrane region" description="Helical" evidence="1">
    <location>
        <begin position="238"/>
        <end position="257"/>
    </location>
</feature>
<reference evidence="2 3" key="1">
    <citation type="submission" date="2019-06" db="EMBL/GenBank/DDBJ databases">
        <title>Sequencing the genomes of 1000 actinobacteria strains.</title>
        <authorList>
            <person name="Klenk H.-P."/>
        </authorList>
    </citation>
    <scope>NUCLEOTIDE SEQUENCE [LARGE SCALE GENOMIC DNA]</scope>
    <source>
        <strain evidence="2 3">DSM 45885</strain>
    </source>
</reference>
<keyword evidence="3" id="KW-1185">Reference proteome</keyword>
<keyword evidence="1" id="KW-1133">Transmembrane helix</keyword>
<name>A0A561W8Y7_9ACTN</name>
<evidence type="ECO:0000256" key="1">
    <source>
        <dbReference type="SAM" id="Phobius"/>
    </source>
</evidence>
<dbReference type="RefSeq" id="WP_244311865.1">
    <property type="nucleotide sequence ID" value="NZ_JBEZJC010000003.1"/>
</dbReference>
<feature type="transmembrane region" description="Helical" evidence="1">
    <location>
        <begin position="305"/>
        <end position="326"/>
    </location>
</feature>
<sequence length="396" mass="40861">MGLLRRLIAPERLYMGALGLTGLAAVLSVALPPAERGELSANMVSATLGAAVGGLSLDTFLLSRPGGWVFSRGRPWVLAMLAASVLLSVVAAAVLTAVAGIGSYLVGVGSAAGLTIFNTVSSIALRQKSFMAVYSLRAASGAVLVGGYVALYFAGYLDGGLWSMVWLVVQWVSALAVCGLVLGMLRRIGRAPRAEASALDYRADLAAVGNLHLGIFAQMMTLRFNQILVARFVGAGPLGVYALAVAALEFAQAGAVVRAQRILASRDGTDGPDPTRAVVTAALPVALAAVLGLGVLGYLQPEYRHAWILGLVLLPGSLATAAGKSWSALLLKRRGERATTVVAMITLAFAIPAYFAIIPWAGVVGAAIASTLAYAVHAFASRASLRRAQSPNHGTV</sequence>
<evidence type="ECO:0008006" key="4">
    <source>
        <dbReference type="Google" id="ProtNLM"/>
    </source>
</evidence>
<evidence type="ECO:0000313" key="3">
    <source>
        <dbReference type="Proteomes" id="UP000317685"/>
    </source>
</evidence>
<protein>
    <recommendedName>
        <fullName evidence="4">O-antigen/teichoic acid export membrane protein</fullName>
    </recommendedName>
</protein>
<feature type="transmembrane region" description="Helical" evidence="1">
    <location>
        <begin position="75"/>
        <end position="98"/>
    </location>
</feature>
<feature type="transmembrane region" description="Helical" evidence="1">
    <location>
        <begin position="161"/>
        <end position="185"/>
    </location>
</feature>
<proteinExistence type="predicted"/>
<comment type="caution">
    <text evidence="2">The sequence shown here is derived from an EMBL/GenBank/DDBJ whole genome shotgun (WGS) entry which is preliminary data.</text>
</comment>
<dbReference type="Proteomes" id="UP000317685">
    <property type="component" value="Unassembled WGS sequence"/>
</dbReference>